<evidence type="ECO:0000313" key="5">
    <source>
        <dbReference type="Proteomes" id="UP000182944"/>
    </source>
</evidence>
<dbReference type="RefSeq" id="WP_036734842.1">
    <property type="nucleotide sequence ID" value="NZ_FNNA01000009.1"/>
</dbReference>
<dbReference type="SUPFAM" id="SSF54665">
    <property type="entry name" value="CO dehydrogenase molybdoprotein N-domain-like"/>
    <property type="match status" value="1"/>
</dbReference>
<dbReference type="EMBL" id="FNNA01000009">
    <property type="protein sequence ID" value="SDX54531.1"/>
    <property type="molecule type" value="Genomic_DNA"/>
</dbReference>
<gene>
    <name evidence="4" type="ORF">SAMN05444276_1093</name>
</gene>
<proteinExistence type="predicted"/>
<dbReference type="STRING" id="1545044.SAMN05444276_1093"/>
<evidence type="ECO:0000256" key="1">
    <source>
        <dbReference type="SAM" id="MobiDB-lite"/>
    </source>
</evidence>
<dbReference type="OrthoDB" id="9767994at2"/>
<organism evidence="4 5">
    <name type="scientific">Paracoccus sanguinis</name>
    <dbReference type="NCBI Taxonomy" id="1545044"/>
    <lineage>
        <taxon>Bacteria</taxon>
        <taxon>Pseudomonadati</taxon>
        <taxon>Pseudomonadota</taxon>
        <taxon>Alphaproteobacteria</taxon>
        <taxon>Rhodobacterales</taxon>
        <taxon>Paracoccaceae</taxon>
        <taxon>Paracoccus</taxon>
    </lineage>
</organism>
<dbReference type="InterPro" id="IPR037165">
    <property type="entry name" value="AldOxase/xan_DH_Mopterin-bd_sf"/>
</dbReference>
<dbReference type="Gene3D" id="3.30.365.10">
    <property type="entry name" value="Aldehyde oxidase/xanthine dehydrogenase, molybdopterin binding domain"/>
    <property type="match status" value="4"/>
</dbReference>
<dbReference type="InterPro" id="IPR052516">
    <property type="entry name" value="N-heterocyclic_Hydroxylase"/>
</dbReference>
<dbReference type="InterPro" id="IPR000674">
    <property type="entry name" value="Ald_Oxase/Xan_DH_a/b"/>
</dbReference>
<dbReference type="InterPro" id="IPR012368">
    <property type="entry name" value="OxRdtase_Mopterin-bd_su_IorB"/>
</dbReference>
<dbReference type="InterPro" id="IPR036856">
    <property type="entry name" value="Ald_Oxase/Xan_DH_a/b_sf"/>
</dbReference>
<keyword evidence="2" id="KW-1133">Transmembrane helix</keyword>
<feature type="region of interest" description="Disordered" evidence="1">
    <location>
        <begin position="464"/>
        <end position="486"/>
    </location>
</feature>
<dbReference type="SMART" id="SM01008">
    <property type="entry name" value="Ald_Xan_dh_C"/>
    <property type="match status" value="1"/>
</dbReference>
<protein>
    <submittedName>
        <fullName evidence="4">Isoquinoline 1-oxidoreductase, beta subunit</fullName>
    </submittedName>
</protein>
<dbReference type="PIRSF" id="PIRSF036389">
    <property type="entry name" value="IOR_B"/>
    <property type="match status" value="1"/>
</dbReference>
<feature type="domain" description="Aldehyde oxidase/xanthine dehydrogenase a/b hammerhead" evidence="3">
    <location>
        <begin position="209"/>
        <end position="287"/>
    </location>
</feature>
<evidence type="ECO:0000313" key="4">
    <source>
        <dbReference type="EMBL" id="SDX54531.1"/>
    </source>
</evidence>
<dbReference type="PROSITE" id="PS51318">
    <property type="entry name" value="TAT"/>
    <property type="match status" value="1"/>
</dbReference>
<dbReference type="Pfam" id="PF20256">
    <property type="entry name" value="MoCoBD_2"/>
    <property type="match status" value="2"/>
</dbReference>
<evidence type="ECO:0000259" key="3">
    <source>
        <dbReference type="SMART" id="SM01008"/>
    </source>
</evidence>
<dbReference type="InterPro" id="IPR006311">
    <property type="entry name" value="TAT_signal"/>
</dbReference>
<sequence length="704" mass="73470">MSQRLRLSRRAFVALSGGAAVAVASGGATWALWPQTVLNGRVINAYVALAPDGAVEVVCPALDIGQGAPDALAMILAEEIGASLARLRVIAAPRDAARYGNPDFAGRMVTADSQTTKGYWPILRLAGAEARAAFVATAARLRGWAVTECDAEAHNVIHRPSGATLDFAEIATSGRLSLPRGASRALRDPAGFRIVGSSPEDRNANDIVTGRKRFGTDLRAADTLVAVLRRSAHLEGAPREINDSLALAVPGVVAVVPLADAVAVAATDTWAAIRGAEALEVDWTPAGDFDGAAHERRLTAALDDPSQARVALRSVGAVEPSAAAGAAALFHAPALTHVLPEPLNATARPTAMGLGVAVEASTQSLDLDMRFAAQTWKTAPVMVETMGHPSGGAYGRRVLNDVVIDACAVAKALGRPVQVIRPLRDEMQRGQIRPAAVQRIHASLDGRGDLATWRHDIASDGTLSAQLPTSLKGPGGDEDNTATDGARHPYGVAAERITWTRVPATPTPGFLRGVSAAYTIWAIEVTVERLARGSGQDPLAWRLRHMADARLRAVVARAGAMAGWGAAGRSLGLAAMIFREARVATVAEVAGEDVVGLWVAADVGQVVHRDRVLRQIEGGVLLGLSMALHEELTFRNGAAAVESLADYPILTNGALPPFEIHLEGAPGLSPAGVGEVGVPTTVAAVANAFEALSGRQFDRLPLRL</sequence>
<name>A0A1H3CK47_9RHOB</name>
<dbReference type="Pfam" id="PF02738">
    <property type="entry name" value="MoCoBD_1"/>
    <property type="match status" value="1"/>
</dbReference>
<accession>A0A1H3CK47</accession>
<dbReference type="GO" id="GO:0016491">
    <property type="term" value="F:oxidoreductase activity"/>
    <property type="evidence" value="ECO:0007669"/>
    <property type="project" value="InterPro"/>
</dbReference>
<keyword evidence="2" id="KW-0472">Membrane</keyword>
<dbReference type="PANTHER" id="PTHR47495">
    <property type="entry name" value="ALDEHYDE DEHYDROGENASE"/>
    <property type="match status" value="1"/>
</dbReference>
<dbReference type="InterPro" id="IPR046867">
    <property type="entry name" value="AldOxase/xan_DH_MoCoBD2"/>
</dbReference>
<dbReference type="Gene3D" id="3.90.1170.50">
    <property type="entry name" value="Aldehyde oxidase/xanthine dehydrogenase, a/b hammerhead"/>
    <property type="match status" value="1"/>
</dbReference>
<dbReference type="Proteomes" id="UP000182944">
    <property type="component" value="Unassembled WGS sequence"/>
</dbReference>
<keyword evidence="5" id="KW-1185">Reference proteome</keyword>
<reference evidence="5" key="1">
    <citation type="submission" date="2016-10" db="EMBL/GenBank/DDBJ databases">
        <authorList>
            <person name="Varghese N."/>
            <person name="Submissions S."/>
        </authorList>
    </citation>
    <scope>NUCLEOTIDE SEQUENCE [LARGE SCALE GENOMIC DNA]</scope>
    <source>
        <strain evidence="5">DSM 29303</strain>
    </source>
</reference>
<dbReference type="SUPFAM" id="SSF56003">
    <property type="entry name" value="Molybdenum cofactor-binding domain"/>
    <property type="match status" value="2"/>
</dbReference>
<keyword evidence="2" id="KW-0812">Transmembrane</keyword>
<evidence type="ECO:0000256" key="2">
    <source>
        <dbReference type="SAM" id="Phobius"/>
    </source>
</evidence>
<dbReference type="AlphaFoldDB" id="A0A1H3CK47"/>
<dbReference type="PANTHER" id="PTHR47495:SF1">
    <property type="entry name" value="BLL3820 PROTEIN"/>
    <property type="match status" value="1"/>
</dbReference>
<feature type="transmembrane region" description="Helical" evidence="2">
    <location>
        <begin position="12"/>
        <end position="33"/>
    </location>
</feature>
<dbReference type="InterPro" id="IPR008274">
    <property type="entry name" value="AldOxase/xan_DH_MoCoBD1"/>
</dbReference>